<evidence type="ECO:0000313" key="3">
    <source>
        <dbReference type="Proteomes" id="UP000177698"/>
    </source>
</evidence>
<proteinExistence type="predicted"/>
<dbReference type="Gene3D" id="2.60.120.10">
    <property type="entry name" value="Jelly Rolls"/>
    <property type="match status" value="1"/>
</dbReference>
<dbReference type="Proteomes" id="UP000177698">
    <property type="component" value="Unassembled WGS sequence"/>
</dbReference>
<comment type="caution">
    <text evidence="2">The sequence shown here is derived from an EMBL/GenBank/DDBJ whole genome shotgun (WGS) entry which is preliminary data.</text>
</comment>
<reference evidence="2 3" key="1">
    <citation type="journal article" date="2016" name="Nat. Commun.">
        <title>Thousands of microbial genomes shed light on interconnected biogeochemical processes in an aquifer system.</title>
        <authorList>
            <person name="Anantharaman K."/>
            <person name="Brown C.T."/>
            <person name="Hug L.A."/>
            <person name="Sharon I."/>
            <person name="Castelle C.J."/>
            <person name="Probst A.J."/>
            <person name="Thomas B.C."/>
            <person name="Singh A."/>
            <person name="Wilkins M.J."/>
            <person name="Karaoz U."/>
            <person name="Brodie E.L."/>
            <person name="Williams K.H."/>
            <person name="Hubbard S.S."/>
            <person name="Banfield J.F."/>
        </authorList>
    </citation>
    <scope>NUCLEOTIDE SEQUENCE [LARGE SCALE GENOMIC DNA]</scope>
</reference>
<name>A0A1F7IDR7_9BACT</name>
<dbReference type="InterPro" id="IPR011051">
    <property type="entry name" value="RmlC_Cupin_sf"/>
</dbReference>
<dbReference type="SUPFAM" id="SSF51182">
    <property type="entry name" value="RmlC-like cupins"/>
    <property type="match status" value="1"/>
</dbReference>
<dbReference type="InterPro" id="IPR013096">
    <property type="entry name" value="Cupin_2"/>
</dbReference>
<evidence type="ECO:0000259" key="1">
    <source>
        <dbReference type="Pfam" id="PF07883"/>
    </source>
</evidence>
<evidence type="ECO:0000313" key="2">
    <source>
        <dbReference type="EMBL" id="OGK41501.1"/>
    </source>
</evidence>
<dbReference type="InterPro" id="IPR014710">
    <property type="entry name" value="RmlC-like_jellyroll"/>
</dbReference>
<gene>
    <name evidence="2" type="ORF">A2954_00675</name>
</gene>
<dbReference type="EMBL" id="MGAG01000011">
    <property type="protein sequence ID" value="OGK41501.1"/>
    <property type="molecule type" value="Genomic_DNA"/>
</dbReference>
<dbReference type="AlphaFoldDB" id="A0A1F7IDR7"/>
<protein>
    <recommendedName>
        <fullName evidence="1">Cupin type-2 domain-containing protein</fullName>
    </recommendedName>
</protein>
<dbReference type="Pfam" id="PF07883">
    <property type="entry name" value="Cupin_2"/>
    <property type="match status" value="1"/>
</dbReference>
<feature type="domain" description="Cupin type-2" evidence="1">
    <location>
        <begin position="52"/>
        <end position="99"/>
    </location>
</feature>
<dbReference type="STRING" id="1802056.A2954_00675"/>
<organism evidence="2 3">
    <name type="scientific">Candidatus Roizmanbacteria bacterium RIFCSPLOWO2_01_FULL_37_12</name>
    <dbReference type="NCBI Taxonomy" id="1802056"/>
    <lineage>
        <taxon>Bacteria</taxon>
        <taxon>Candidatus Roizmaniibacteriota</taxon>
    </lineage>
</organism>
<sequence length="126" mass="14401">MNSDKIIQELRLKYTGKNIIAIPKDEPSEIICEIDPTSLHPEKSTALAIVDKSAPHYHKKSTEVYEVIKGTLTVYKDGKDFNLKEKDKITIEPNVVHYAEGDEAWFYTYSTPGWTFEDHILVESNS</sequence>
<accession>A0A1F7IDR7</accession>